<feature type="domain" description="YgjP-like metallopeptidase" evidence="1">
    <location>
        <begin position="61"/>
        <end position="172"/>
    </location>
</feature>
<sequence>MPLTYTITYSHRKTLAIWVKRDASVFVRSPVGYPLRKIENFIELKKDWILRTVEKMKNIRQNESDIRGVLWKWEKQEVLNRVVERVEKYAKIMDLSYNRVKLSNARCNWGSCTPRNDILLNWRLIHFPLSVLDYVVIHELAHLQERNHGARFWNLVKIHCPEYKELRKILKNWGMGVISRKE</sequence>
<dbReference type="CDD" id="cd07344">
    <property type="entry name" value="M48_yhfN_like"/>
    <property type="match status" value="1"/>
</dbReference>
<protein>
    <recommendedName>
        <fullName evidence="1">YgjP-like metallopeptidase domain-containing protein</fullName>
    </recommendedName>
</protein>
<gene>
    <name evidence="2" type="ORF">ACD_78C00034G0002</name>
</gene>
<dbReference type="EMBL" id="AMFJ01034034">
    <property type="protein sequence ID" value="EKD30494.1"/>
    <property type="molecule type" value="Genomic_DNA"/>
</dbReference>
<dbReference type="Pfam" id="PF01863">
    <property type="entry name" value="YgjP-like"/>
    <property type="match status" value="1"/>
</dbReference>
<dbReference type="InterPro" id="IPR002725">
    <property type="entry name" value="YgjP-like_metallopeptidase"/>
</dbReference>
<comment type="caution">
    <text evidence="2">The sequence shown here is derived from an EMBL/GenBank/DDBJ whole genome shotgun (WGS) entry which is preliminary data.</text>
</comment>
<organism evidence="2">
    <name type="scientific">uncultured bacterium</name>
    <name type="common">gcode 4</name>
    <dbReference type="NCBI Taxonomy" id="1234023"/>
    <lineage>
        <taxon>Bacteria</taxon>
        <taxon>environmental samples</taxon>
    </lineage>
</organism>
<dbReference type="AlphaFoldDB" id="K1YYI5"/>
<reference evidence="2" key="1">
    <citation type="journal article" date="2012" name="Science">
        <title>Fermentation, hydrogen, and sulfur metabolism in multiple uncultivated bacterial phyla.</title>
        <authorList>
            <person name="Wrighton K.C."/>
            <person name="Thomas B.C."/>
            <person name="Sharon I."/>
            <person name="Miller C.S."/>
            <person name="Castelle C.J."/>
            <person name="VerBerkmoes N.C."/>
            <person name="Wilkins M.J."/>
            <person name="Hettich R.L."/>
            <person name="Lipton M.S."/>
            <person name="Williams K.H."/>
            <person name="Long P.E."/>
            <person name="Banfield J.F."/>
        </authorList>
    </citation>
    <scope>NUCLEOTIDE SEQUENCE [LARGE SCALE GENOMIC DNA]</scope>
</reference>
<evidence type="ECO:0000313" key="2">
    <source>
        <dbReference type="EMBL" id="EKD30494.1"/>
    </source>
</evidence>
<dbReference type="InterPro" id="IPR053136">
    <property type="entry name" value="UTP_pyrophosphatase-like"/>
</dbReference>
<dbReference type="PANTHER" id="PTHR30399:SF1">
    <property type="entry name" value="UTP PYROPHOSPHATASE"/>
    <property type="match status" value="1"/>
</dbReference>
<dbReference type="PANTHER" id="PTHR30399">
    <property type="entry name" value="UNCHARACTERIZED PROTEIN YGJP"/>
    <property type="match status" value="1"/>
</dbReference>
<evidence type="ECO:0000259" key="1">
    <source>
        <dbReference type="Pfam" id="PF01863"/>
    </source>
</evidence>
<name>K1YYI5_9BACT</name>
<accession>K1YYI5</accession>
<dbReference type="Gene3D" id="3.30.2010.10">
    <property type="entry name" value="Metalloproteases ('zincins'), catalytic domain"/>
    <property type="match status" value="1"/>
</dbReference>
<proteinExistence type="predicted"/>